<evidence type="ECO:0008006" key="4">
    <source>
        <dbReference type="Google" id="ProtNLM"/>
    </source>
</evidence>
<feature type="transmembrane region" description="Helical" evidence="1">
    <location>
        <begin position="271"/>
        <end position="301"/>
    </location>
</feature>
<feature type="transmembrane region" description="Helical" evidence="1">
    <location>
        <begin position="212"/>
        <end position="233"/>
    </location>
</feature>
<feature type="transmembrane region" description="Helical" evidence="1">
    <location>
        <begin position="184"/>
        <end position="206"/>
    </location>
</feature>
<dbReference type="STRING" id="1801663.A2175_02605"/>
<keyword evidence="1" id="KW-1133">Transmembrane helix</keyword>
<organism evidence="2 3">
    <name type="scientific">Candidatus Nealsonbacteria bacterium RBG_13_42_11</name>
    <dbReference type="NCBI Taxonomy" id="1801663"/>
    <lineage>
        <taxon>Bacteria</taxon>
        <taxon>Candidatus Nealsoniibacteriota</taxon>
    </lineage>
</organism>
<feature type="transmembrane region" description="Helical" evidence="1">
    <location>
        <begin position="159"/>
        <end position="177"/>
    </location>
</feature>
<reference evidence="2 3" key="1">
    <citation type="journal article" date="2016" name="Nat. Commun.">
        <title>Thousands of microbial genomes shed light on interconnected biogeochemical processes in an aquifer system.</title>
        <authorList>
            <person name="Anantharaman K."/>
            <person name="Brown C.T."/>
            <person name="Hug L.A."/>
            <person name="Sharon I."/>
            <person name="Castelle C.J."/>
            <person name="Probst A.J."/>
            <person name="Thomas B.C."/>
            <person name="Singh A."/>
            <person name="Wilkins M.J."/>
            <person name="Karaoz U."/>
            <person name="Brodie E.L."/>
            <person name="Williams K.H."/>
            <person name="Hubbard S.S."/>
            <person name="Banfield J.F."/>
        </authorList>
    </citation>
    <scope>NUCLEOTIDE SEQUENCE [LARGE SCALE GENOMIC DNA]</scope>
</reference>
<name>A0A1G2E0D6_9BACT</name>
<gene>
    <name evidence="2" type="ORF">A2175_02605</name>
</gene>
<feature type="transmembrane region" description="Helical" evidence="1">
    <location>
        <begin position="313"/>
        <end position="338"/>
    </location>
</feature>
<feature type="transmembrane region" description="Helical" evidence="1">
    <location>
        <begin position="350"/>
        <end position="371"/>
    </location>
</feature>
<comment type="caution">
    <text evidence="2">The sequence shown here is derived from an EMBL/GenBank/DDBJ whole genome shotgun (WGS) entry which is preliminary data.</text>
</comment>
<evidence type="ECO:0000256" key="1">
    <source>
        <dbReference type="SAM" id="Phobius"/>
    </source>
</evidence>
<dbReference type="AlphaFoldDB" id="A0A1G2E0D6"/>
<dbReference type="Proteomes" id="UP000176755">
    <property type="component" value="Unassembled WGS sequence"/>
</dbReference>
<keyword evidence="1" id="KW-0812">Transmembrane</keyword>
<protein>
    <recommendedName>
        <fullName evidence="4">Thioredoxin domain-containing protein</fullName>
    </recommendedName>
</protein>
<dbReference type="EMBL" id="MHLY01000009">
    <property type="protein sequence ID" value="OGZ18618.1"/>
    <property type="molecule type" value="Genomic_DNA"/>
</dbReference>
<evidence type="ECO:0000313" key="2">
    <source>
        <dbReference type="EMBL" id="OGZ18618.1"/>
    </source>
</evidence>
<dbReference type="Gene3D" id="3.40.30.10">
    <property type="entry name" value="Glutaredoxin"/>
    <property type="match status" value="1"/>
</dbReference>
<evidence type="ECO:0000313" key="3">
    <source>
        <dbReference type="Proteomes" id="UP000176755"/>
    </source>
</evidence>
<keyword evidence="1" id="KW-0472">Membrane</keyword>
<sequence length="379" mass="42639">MNKTKKIIFFSAAILFLIFGAGKFCSAQQIEINFFYSNLCAFCSQEKIFLDNLSEKYPEIKINRYEIIDVFENQKLLADFYKNYKVSESEMGLIPVTFLLERYFVGFSEPIGKEIEMCLGDCFSQGETSQTITVPFLGNIDISKMSLPVLTISLGAVDGLNPCAMWILVFLIALLINTRSRKRMWLIGGTFVLASGIVYYLILAAWLNLFLAISYVSLTRMIIGIFALAVGVWQIKNFITYHPGVCKIIGIKSKIETRFKEKAEKIVNSPFSLGVIGGLILLAFGVNLIEFFCSAGIPAIYTRILALSDLPALSYYLYLLLYTIIFMIDDVIIFSLAIITLSRISTAEKYSYWATLIGGLLILILGLLLIFKPEILMFS</sequence>
<accession>A0A1G2E0D6</accession>
<proteinExistence type="predicted"/>